<dbReference type="PANTHER" id="PTHR10912">
    <property type="entry name" value="ADP-RIBOSYL CYCLASE"/>
    <property type="match status" value="1"/>
</dbReference>
<dbReference type="EMBL" id="CAXLJL010000156">
    <property type="protein sequence ID" value="CAL5133528.1"/>
    <property type="molecule type" value="Genomic_DNA"/>
</dbReference>
<evidence type="ECO:0000256" key="6">
    <source>
        <dbReference type="SAM" id="SignalP"/>
    </source>
</evidence>
<dbReference type="GO" id="GO:0016849">
    <property type="term" value="F:phosphorus-oxygen lyase activity"/>
    <property type="evidence" value="ECO:0007669"/>
    <property type="project" value="TreeGrafter"/>
</dbReference>
<organism evidence="7 8">
    <name type="scientific">Calicophoron daubneyi</name>
    <name type="common">Rumen fluke</name>
    <name type="synonym">Paramphistomum daubneyi</name>
    <dbReference type="NCBI Taxonomy" id="300641"/>
    <lineage>
        <taxon>Eukaryota</taxon>
        <taxon>Metazoa</taxon>
        <taxon>Spiralia</taxon>
        <taxon>Lophotrochozoa</taxon>
        <taxon>Platyhelminthes</taxon>
        <taxon>Trematoda</taxon>
        <taxon>Digenea</taxon>
        <taxon>Plagiorchiida</taxon>
        <taxon>Pronocephalata</taxon>
        <taxon>Paramphistomoidea</taxon>
        <taxon>Paramphistomidae</taxon>
        <taxon>Calicophoron</taxon>
    </lineage>
</organism>
<feature type="chain" id="PRO_5043517163" description="ADP-ribosyl cyclase/cyclic ADP-ribose hydrolase" evidence="6">
    <location>
        <begin position="25"/>
        <end position="302"/>
    </location>
</feature>
<dbReference type="Proteomes" id="UP001497525">
    <property type="component" value="Unassembled WGS sequence"/>
</dbReference>
<dbReference type="GO" id="GO:0005886">
    <property type="term" value="C:plasma membrane"/>
    <property type="evidence" value="ECO:0007669"/>
    <property type="project" value="TreeGrafter"/>
</dbReference>
<feature type="signal peptide" evidence="6">
    <location>
        <begin position="1"/>
        <end position="24"/>
    </location>
</feature>
<evidence type="ECO:0000256" key="3">
    <source>
        <dbReference type="ARBA" id="ARBA00022801"/>
    </source>
</evidence>
<dbReference type="AlphaFoldDB" id="A0AAV2TDX3"/>
<keyword evidence="3" id="KW-0378">Hydrolase</keyword>
<keyword evidence="4" id="KW-0520">NAD</keyword>
<keyword evidence="2" id="KW-0808">Transferase</keyword>
<evidence type="ECO:0000256" key="1">
    <source>
        <dbReference type="ARBA" id="ARBA00005406"/>
    </source>
</evidence>
<evidence type="ECO:0000256" key="4">
    <source>
        <dbReference type="ARBA" id="ARBA00023027"/>
    </source>
</evidence>
<dbReference type="PANTHER" id="PTHR10912:SF7">
    <property type="entry name" value="ADP-RIBOSYL CYCLASE_CYCLIC ADP-RIBOSE HYDROLASE"/>
    <property type="match status" value="1"/>
</dbReference>
<dbReference type="Gene3D" id="3.40.50.720">
    <property type="entry name" value="NAD(P)-binding Rossmann-like Domain"/>
    <property type="match status" value="1"/>
</dbReference>
<evidence type="ECO:0008006" key="9">
    <source>
        <dbReference type="Google" id="ProtNLM"/>
    </source>
</evidence>
<dbReference type="Gene3D" id="1.20.82.10">
    <property type="entry name" value="ADP Ribosyl Cyclase, Chain A, domain 1"/>
    <property type="match status" value="1"/>
</dbReference>
<proteinExistence type="inferred from homology"/>
<sequence length="302" mass="34340">MSRQILSVLCTLLTLRQLVTDVNCEKESSLQLLIEGKCSQMVVKNKIKGLDCQELWTKFEGVVTDKKLQSTCEMSPNQYDSLVNWLFSFVNKITKPVLWTKTKNIVDGLCRDLEMCTSVEGTLPGYILDGLDWCDTTLTGNMTYGTNCGCSRKSKFVYAFWKSVSNAYSKKISGDIQIILNGSIEKPFDATRTLGSVELPNLEYPRIQKTTVYLVHDLAKSDFRHNCSTTTIRDLKRTIEKKNIKFECQEDPRFITLFQCVKDPQNKRCALSSGSPSKQGAWNFILRIVLVSVCFYSVNKKH</sequence>
<dbReference type="Pfam" id="PF02267">
    <property type="entry name" value="Rib_hydrolayse"/>
    <property type="match status" value="1"/>
</dbReference>
<dbReference type="GO" id="GO:0016740">
    <property type="term" value="F:transferase activity"/>
    <property type="evidence" value="ECO:0007669"/>
    <property type="project" value="UniProtKB-KW"/>
</dbReference>
<dbReference type="SUPFAM" id="SSF52309">
    <property type="entry name" value="N-(deoxy)ribosyltransferase-like"/>
    <property type="match status" value="1"/>
</dbReference>
<evidence type="ECO:0000313" key="8">
    <source>
        <dbReference type="Proteomes" id="UP001497525"/>
    </source>
</evidence>
<gene>
    <name evidence="7" type="ORF">CDAUBV1_LOCUS6800</name>
</gene>
<evidence type="ECO:0000313" key="7">
    <source>
        <dbReference type="EMBL" id="CAL5133528.1"/>
    </source>
</evidence>
<dbReference type="GO" id="GO:0061809">
    <property type="term" value="F:NAD+ nucleosidase activity, cyclic ADP-ribose generating"/>
    <property type="evidence" value="ECO:0007669"/>
    <property type="project" value="InterPro"/>
</dbReference>
<protein>
    <recommendedName>
        <fullName evidence="9">ADP-ribosyl cyclase/cyclic ADP-ribose hydrolase</fullName>
    </recommendedName>
</protein>
<comment type="similarity">
    <text evidence="1">Belongs to the ADP-ribosyl cyclase family.</text>
</comment>
<keyword evidence="6" id="KW-0732">Signal</keyword>
<name>A0AAV2TDX3_CALDB</name>
<evidence type="ECO:0000256" key="2">
    <source>
        <dbReference type="ARBA" id="ARBA00022679"/>
    </source>
</evidence>
<dbReference type="InterPro" id="IPR003193">
    <property type="entry name" value="ADP-ribosyl_cyclase"/>
</dbReference>
<comment type="caution">
    <text evidence="7">The sequence shown here is derived from an EMBL/GenBank/DDBJ whole genome shotgun (WGS) entry which is preliminary data.</text>
</comment>
<evidence type="ECO:0000256" key="5">
    <source>
        <dbReference type="ARBA" id="ARBA00023157"/>
    </source>
</evidence>
<keyword evidence="5" id="KW-1015">Disulfide bond</keyword>
<reference evidence="7" key="1">
    <citation type="submission" date="2024-06" db="EMBL/GenBank/DDBJ databases">
        <authorList>
            <person name="Liu X."/>
            <person name="Lenzi L."/>
            <person name="Haldenby T S."/>
            <person name="Uol C."/>
        </authorList>
    </citation>
    <scope>NUCLEOTIDE SEQUENCE</scope>
</reference>
<accession>A0AAV2TDX3</accession>